<dbReference type="InterPro" id="IPR050228">
    <property type="entry name" value="Carboxylesterase_BioH"/>
</dbReference>
<dbReference type="GO" id="GO:0018786">
    <property type="term" value="F:haloalkane dehalogenase activity"/>
    <property type="evidence" value="ECO:0007669"/>
    <property type="project" value="UniProtKB-EC"/>
</dbReference>
<protein>
    <submittedName>
        <fullName evidence="2">Haloalkane dehalogenase</fullName>
        <ecNumber evidence="2">3.8.1.5</ecNumber>
    </submittedName>
</protein>
<dbReference type="AlphaFoldDB" id="A0A5C6AM41"/>
<evidence type="ECO:0000313" key="3">
    <source>
        <dbReference type="Proteomes" id="UP000317421"/>
    </source>
</evidence>
<keyword evidence="3" id="KW-1185">Reference proteome</keyword>
<dbReference type="OrthoDB" id="9775557at2"/>
<dbReference type="InterPro" id="IPR000073">
    <property type="entry name" value="AB_hydrolase_1"/>
</dbReference>
<organism evidence="2 3">
    <name type="scientific">Botrimarina colliarenosi</name>
    <dbReference type="NCBI Taxonomy" id="2528001"/>
    <lineage>
        <taxon>Bacteria</taxon>
        <taxon>Pseudomonadati</taxon>
        <taxon>Planctomycetota</taxon>
        <taxon>Planctomycetia</taxon>
        <taxon>Pirellulales</taxon>
        <taxon>Lacipirellulaceae</taxon>
        <taxon>Botrimarina</taxon>
    </lineage>
</organism>
<dbReference type="InterPro" id="IPR029058">
    <property type="entry name" value="AB_hydrolase_fold"/>
</dbReference>
<dbReference type="Gene3D" id="3.40.50.1820">
    <property type="entry name" value="alpha/beta hydrolase"/>
    <property type="match status" value="1"/>
</dbReference>
<dbReference type="EMBL" id="SJPR01000001">
    <property type="protein sequence ID" value="TWT99243.1"/>
    <property type="molecule type" value="Genomic_DNA"/>
</dbReference>
<reference evidence="2 3" key="1">
    <citation type="submission" date="2019-02" db="EMBL/GenBank/DDBJ databases">
        <title>Deep-cultivation of Planctomycetes and their phenomic and genomic characterization uncovers novel biology.</title>
        <authorList>
            <person name="Wiegand S."/>
            <person name="Jogler M."/>
            <person name="Boedeker C."/>
            <person name="Pinto D."/>
            <person name="Vollmers J."/>
            <person name="Rivas-Marin E."/>
            <person name="Kohn T."/>
            <person name="Peeters S.H."/>
            <person name="Heuer A."/>
            <person name="Rast P."/>
            <person name="Oberbeckmann S."/>
            <person name="Bunk B."/>
            <person name="Jeske O."/>
            <person name="Meyerdierks A."/>
            <person name="Storesund J.E."/>
            <person name="Kallscheuer N."/>
            <person name="Luecker S."/>
            <person name="Lage O.M."/>
            <person name="Pohl T."/>
            <person name="Merkel B.J."/>
            <person name="Hornburger P."/>
            <person name="Mueller R.-W."/>
            <person name="Bruemmer F."/>
            <person name="Labrenz M."/>
            <person name="Spormann A.M."/>
            <person name="Op Den Camp H."/>
            <person name="Overmann J."/>
            <person name="Amann R."/>
            <person name="Jetten M.S.M."/>
            <person name="Mascher T."/>
            <person name="Medema M.H."/>
            <person name="Devos D.P."/>
            <person name="Kaster A.-K."/>
            <person name="Ovreas L."/>
            <person name="Rohde M."/>
            <person name="Galperin M.Y."/>
            <person name="Jogler C."/>
        </authorList>
    </citation>
    <scope>NUCLEOTIDE SEQUENCE [LARGE SCALE GENOMIC DNA]</scope>
    <source>
        <strain evidence="2 3">Pla108</strain>
    </source>
</reference>
<dbReference type="PANTHER" id="PTHR43194:SF2">
    <property type="entry name" value="PEROXISOMAL MEMBRANE PROTEIN LPX1"/>
    <property type="match status" value="1"/>
</dbReference>
<dbReference type="RefSeq" id="WP_146441567.1">
    <property type="nucleotide sequence ID" value="NZ_SJPR01000001.1"/>
</dbReference>
<evidence type="ECO:0000313" key="2">
    <source>
        <dbReference type="EMBL" id="TWT99243.1"/>
    </source>
</evidence>
<gene>
    <name evidence="2" type="primary">dhaA_1</name>
    <name evidence="2" type="ORF">Pla108_01780</name>
</gene>
<dbReference type="PRINTS" id="PR00412">
    <property type="entry name" value="EPOXHYDRLASE"/>
</dbReference>
<dbReference type="SUPFAM" id="SSF53474">
    <property type="entry name" value="alpha/beta-Hydrolases"/>
    <property type="match status" value="1"/>
</dbReference>
<keyword evidence="2" id="KW-0378">Hydrolase</keyword>
<comment type="caution">
    <text evidence="2">The sequence shown here is derived from an EMBL/GenBank/DDBJ whole genome shotgun (WGS) entry which is preliminary data.</text>
</comment>
<dbReference type="Pfam" id="PF00561">
    <property type="entry name" value="Abhydrolase_1"/>
    <property type="match status" value="1"/>
</dbReference>
<sequence>MPPDSSAKPSAWRSAYPFASHWLDVGAGRLHFVDEGPRDAPPLLFVHGNPTWSFHWRRLIEALRTTHRCVAVDHIGCGLSDKPDRALRLADRVEQLGRLVDTLELRGVTLVAQDWGGAIGLGAMLDRQERLDRVLLYNTGAWPPESIPARIAVCKTPGIGKLALQGANLFSLAALRMTLSRRRGLDAATAAGYLAPYDSWAHRRAVYEFVADIPRGPNHPTWGTLQTIASRLPELAGRPIRLVWGMQDWCFTPACLDRFLGYWPGAEAFRLADVGHWVPEDAPEEALRLLAEFVPAGDPAATPQASRSN</sequence>
<name>A0A5C6AM41_9BACT</name>
<accession>A0A5C6AM41</accession>
<feature type="domain" description="AB hydrolase-1" evidence="1">
    <location>
        <begin position="41"/>
        <end position="283"/>
    </location>
</feature>
<proteinExistence type="predicted"/>
<evidence type="ECO:0000259" key="1">
    <source>
        <dbReference type="Pfam" id="PF00561"/>
    </source>
</evidence>
<dbReference type="PANTHER" id="PTHR43194">
    <property type="entry name" value="HYDROLASE ALPHA/BETA FOLD FAMILY"/>
    <property type="match status" value="1"/>
</dbReference>
<dbReference type="EC" id="3.8.1.5" evidence="2"/>
<dbReference type="Proteomes" id="UP000317421">
    <property type="component" value="Unassembled WGS sequence"/>
</dbReference>
<dbReference type="InterPro" id="IPR000639">
    <property type="entry name" value="Epox_hydrolase-like"/>
</dbReference>